<feature type="transmembrane region" description="Helical" evidence="11">
    <location>
        <begin position="488"/>
        <end position="505"/>
    </location>
</feature>
<dbReference type="InterPro" id="IPR032974">
    <property type="entry name" value="Polypren_kinase"/>
</dbReference>
<evidence type="ECO:0000256" key="8">
    <source>
        <dbReference type="ARBA" id="ARBA00022989"/>
    </source>
</evidence>
<feature type="transmembrane region" description="Helical" evidence="11">
    <location>
        <begin position="360"/>
        <end position="379"/>
    </location>
</feature>
<feature type="transmembrane region" description="Helical" evidence="11">
    <location>
        <begin position="308"/>
        <end position="329"/>
    </location>
</feature>
<accession>A0A1L0C002</accession>
<dbReference type="GO" id="GO:0005789">
    <property type="term" value="C:endoplasmic reticulum membrane"/>
    <property type="evidence" value="ECO:0007669"/>
    <property type="project" value="UniProtKB-SubCell"/>
</dbReference>
<feature type="transmembrane region" description="Helical" evidence="11">
    <location>
        <begin position="279"/>
        <end position="302"/>
    </location>
</feature>
<sequence length="592" mass="66199">MARRKEVRKLETASSRSTASIFQNIDSPEQLEDSKINSNDESSQIEPPLENDDPDRPEDYKFPFNLVFEFQDFLNFHLNFRRGVEILVCLYLSQVFYIYLSERDDHAGLAAVGFSILGAVLAMYLSNRSLRKKHAANPETSGAPELPEFNTIYSFFIPIALNVLLGGTTSPFFQVNLAINNYCIHTLHPVAKVVSSFVFYYMYNENKTLEIFEFLQVIWIYFSVEWALTYWNEDNSEVSEDKPVKRTLSATEIHLIAVFTVNILANFHLTLSDTNLPLFIVRALTIALVGAMGALFPIYYGYSQLSNPVLANIAALVVGGVFSGVFYFITNYIFTTQIINEEVISWLIKYIRAAELREKLLGAWLVALVATVPTVFVLAEFDKVSLNFRRKTWHYLLFASLAYPALIQEPVFTSIAVLGSVFVFIVVEAVRAARLGSLGSFLNTHLRYFQDDKDISGPLSLSYIFLLVGVAIPLAYGVAKDDVVSIRSYLGLITLGLSDSTASFVGRNFGKIKWKGGDRTLEGTVTYIVVTFASFVLVDKYLLPEGSKVQNWENLFIVAILGGAVEGASTLNDNVLVPSMSLIAYELLGGVF</sequence>
<gene>
    <name evidence="12" type="ORF">SAMEA4029009_CIC11G00000000088</name>
</gene>
<comment type="similarity">
    <text evidence="2">Belongs to the polyprenol kinase family.</text>
</comment>
<keyword evidence="5 11" id="KW-0812">Transmembrane</keyword>
<evidence type="ECO:0000256" key="11">
    <source>
        <dbReference type="SAM" id="Phobius"/>
    </source>
</evidence>
<dbReference type="PANTHER" id="PTHR13205:SF15">
    <property type="entry name" value="DOLICHOL KINASE"/>
    <property type="match status" value="1"/>
</dbReference>
<feature type="transmembrane region" description="Helical" evidence="11">
    <location>
        <begin position="83"/>
        <end position="100"/>
    </location>
</feature>
<feature type="transmembrane region" description="Helical" evidence="11">
    <location>
        <begin position="106"/>
        <end position="125"/>
    </location>
</feature>
<dbReference type="EC" id="2.7.1.108" evidence="3"/>
<comment type="subcellular location">
    <subcellularLocation>
        <location evidence="1">Endoplasmic reticulum membrane</location>
        <topology evidence="1">Multi-pass membrane protein</topology>
    </subcellularLocation>
</comment>
<keyword evidence="4" id="KW-0808">Transferase</keyword>
<feature type="transmembrane region" description="Helical" evidence="11">
    <location>
        <begin position="248"/>
        <end position="267"/>
    </location>
</feature>
<keyword evidence="7" id="KW-0256">Endoplasmic reticulum</keyword>
<evidence type="ECO:0000256" key="1">
    <source>
        <dbReference type="ARBA" id="ARBA00004477"/>
    </source>
</evidence>
<evidence type="ECO:0000256" key="2">
    <source>
        <dbReference type="ARBA" id="ARBA00010794"/>
    </source>
</evidence>
<feature type="region of interest" description="Disordered" evidence="10">
    <location>
        <begin position="1"/>
        <end position="56"/>
    </location>
</feature>
<feature type="transmembrane region" description="Helical" evidence="11">
    <location>
        <begin position="211"/>
        <end position="228"/>
    </location>
</feature>
<dbReference type="PANTHER" id="PTHR13205">
    <property type="entry name" value="TRANSMEMBRANE PROTEIN 15-RELATED"/>
    <property type="match status" value="1"/>
</dbReference>
<feature type="transmembrane region" description="Helical" evidence="11">
    <location>
        <begin position="414"/>
        <end position="435"/>
    </location>
</feature>
<evidence type="ECO:0000256" key="9">
    <source>
        <dbReference type="ARBA" id="ARBA00023136"/>
    </source>
</evidence>
<feature type="compositionally biased region" description="Polar residues" evidence="10">
    <location>
        <begin position="12"/>
        <end position="27"/>
    </location>
</feature>
<dbReference type="AlphaFoldDB" id="A0A1L0C002"/>
<keyword evidence="8 11" id="KW-1133">Transmembrane helix</keyword>
<feature type="compositionally biased region" description="Polar residues" evidence="10">
    <location>
        <begin position="36"/>
        <end position="45"/>
    </location>
</feature>
<evidence type="ECO:0000313" key="13">
    <source>
        <dbReference type="Proteomes" id="UP000182259"/>
    </source>
</evidence>
<organism evidence="12 13">
    <name type="scientific">Sungouiella intermedia</name>
    <dbReference type="NCBI Taxonomy" id="45354"/>
    <lineage>
        <taxon>Eukaryota</taxon>
        <taxon>Fungi</taxon>
        <taxon>Dikarya</taxon>
        <taxon>Ascomycota</taxon>
        <taxon>Saccharomycotina</taxon>
        <taxon>Pichiomycetes</taxon>
        <taxon>Metschnikowiaceae</taxon>
        <taxon>Sungouiella</taxon>
    </lineage>
</organism>
<proteinExistence type="inferred from homology"/>
<keyword evidence="6" id="KW-0418">Kinase</keyword>
<evidence type="ECO:0000256" key="4">
    <source>
        <dbReference type="ARBA" id="ARBA00022679"/>
    </source>
</evidence>
<dbReference type="EMBL" id="LT635768">
    <property type="protein sequence ID" value="SGZ56827.1"/>
    <property type="molecule type" value="Genomic_DNA"/>
</dbReference>
<evidence type="ECO:0000313" key="12">
    <source>
        <dbReference type="EMBL" id="SGZ56827.1"/>
    </source>
</evidence>
<dbReference type="GO" id="GO:0043048">
    <property type="term" value="P:dolichyl monophosphate biosynthetic process"/>
    <property type="evidence" value="ECO:0007669"/>
    <property type="project" value="TreeGrafter"/>
</dbReference>
<reference evidence="13" key="1">
    <citation type="submission" date="2016-10" db="EMBL/GenBank/DDBJ databases">
        <authorList>
            <person name="Geijer C."/>
            <person name="Jareborg N."/>
            <person name="Dainat J."/>
        </authorList>
    </citation>
    <scope>NUCLEOTIDE SEQUENCE [LARGE SCALE GENOMIC DNA]</scope>
    <source>
        <strain evidence="13">PYCC 4715</strain>
    </source>
</reference>
<evidence type="ECO:0000256" key="6">
    <source>
        <dbReference type="ARBA" id="ARBA00022777"/>
    </source>
</evidence>
<evidence type="ECO:0000256" key="5">
    <source>
        <dbReference type="ARBA" id="ARBA00022692"/>
    </source>
</evidence>
<protein>
    <recommendedName>
        <fullName evidence="3">dolichol kinase</fullName>
        <ecNumber evidence="3">2.7.1.108</ecNumber>
    </recommendedName>
</protein>
<dbReference type="Proteomes" id="UP000182259">
    <property type="component" value="Chromosome V"/>
</dbReference>
<feature type="transmembrane region" description="Helical" evidence="11">
    <location>
        <begin position="455"/>
        <end position="476"/>
    </location>
</feature>
<evidence type="ECO:0000256" key="10">
    <source>
        <dbReference type="SAM" id="MobiDB-lite"/>
    </source>
</evidence>
<evidence type="ECO:0000256" key="7">
    <source>
        <dbReference type="ARBA" id="ARBA00022824"/>
    </source>
</evidence>
<keyword evidence="9 11" id="KW-0472">Membrane</keyword>
<evidence type="ECO:0000256" key="3">
    <source>
        <dbReference type="ARBA" id="ARBA00012132"/>
    </source>
</evidence>
<name>A0A1L0C002_9ASCO</name>
<dbReference type="GO" id="GO:0004168">
    <property type="term" value="F:dolichol kinase activity"/>
    <property type="evidence" value="ECO:0007669"/>
    <property type="project" value="UniProtKB-EC"/>
</dbReference>